<sequence length="595" mass="64032">MARVWREYLSPQKGALFTSMLCAALVGLATAGVLLMLKPGVELLFGETGPATTNVPSIIAENPLLMVPLIIVIMGFIRLGAQLGQVTLVNRIGHQLVGHIQSQLFANLIRADLARLQKAHSGQYLSSVLFDAGLMREATTNGVVNYTQHGLTVIYTLIAMAFIDWKMTLGVLIIGPIIGQVLSGYMKRTKKAAKGAMEETSSLSSAIMESLDGVKIVKIAHQESFEEGRVNDVIARRQKHIIKGANARASAAPVTEALTTVLIALVIAYAGWRSGLGEMTVGGFTAFLALLGSAAQSLRQLASLQTIMSEGMTAAQRLFAVLDIQPDIKDAPGVVALPRDFKTIRFEDVGFEYAPDMPTLTGINFTAEAGRSIALVGPSGSGKSTLLNLLPRFFDVTRGHIRFDGEDQKSFTLKSLRENIALVTQDPFLFDDTIAVNIAYGNPNADPAAIEKAARDAAAHEFIMDLPEGYNTRVGEAGSRLSGGQKQRIAIARAFLKDAPLLLLDEATSALDTQSEARVQEALERLMAGRTTFMIAHRLSTIRHADEILVLDKGRIVERGTHDGLITSGGLYADLARQQFDMPHNSPQMASGVAS</sequence>
<dbReference type="GO" id="GO:0015421">
    <property type="term" value="F:ABC-type oligopeptide transporter activity"/>
    <property type="evidence" value="ECO:0007669"/>
    <property type="project" value="TreeGrafter"/>
</dbReference>
<dbReference type="GO" id="GO:0005524">
    <property type="term" value="F:ATP binding"/>
    <property type="evidence" value="ECO:0007669"/>
    <property type="project" value="UniProtKB-KW"/>
</dbReference>
<dbReference type="InterPro" id="IPR027417">
    <property type="entry name" value="P-loop_NTPase"/>
</dbReference>
<dbReference type="InterPro" id="IPR017871">
    <property type="entry name" value="ABC_transporter-like_CS"/>
</dbReference>
<evidence type="ECO:0000259" key="9">
    <source>
        <dbReference type="PROSITE" id="PS50893"/>
    </source>
</evidence>
<keyword evidence="6 8" id="KW-1133">Transmembrane helix</keyword>
<dbReference type="AlphaFoldDB" id="A0A918QDS9"/>
<accession>A0A918QDS9</accession>
<dbReference type="Gene3D" id="3.40.50.300">
    <property type="entry name" value="P-loop containing nucleotide triphosphate hydrolases"/>
    <property type="match status" value="1"/>
</dbReference>
<dbReference type="Pfam" id="PF00664">
    <property type="entry name" value="ABC_membrane"/>
    <property type="match status" value="1"/>
</dbReference>
<evidence type="ECO:0000256" key="1">
    <source>
        <dbReference type="ARBA" id="ARBA00004651"/>
    </source>
</evidence>
<evidence type="ECO:0000259" key="10">
    <source>
        <dbReference type="PROSITE" id="PS50929"/>
    </source>
</evidence>
<reference evidence="11" key="2">
    <citation type="submission" date="2020-09" db="EMBL/GenBank/DDBJ databases">
        <authorList>
            <person name="Sun Q."/>
            <person name="Kim S."/>
        </authorList>
    </citation>
    <scope>NUCLEOTIDE SEQUENCE</scope>
    <source>
        <strain evidence="11">KCTC 32296</strain>
    </source>
</reference>
<dbReference type="PANTHER" id="PTHR43394">
    <property type="entry name" value="ATP-DEPENDENT PERMEASE MDL1, MITOCHONDRIAL"/>
    <property type="match status" value="1"/>
</dbReference>
<dbReference type="Proteomes" id="UP000662572">
    <property type="component" value="Unassembled WGS sequence"/>
</dbReference>
<dbReference type="SUPFAM" id="SSF90123">
    <property type="entry name" value="ABC transporter transmembrane region"/>
    <property type="match status" value="1"/>
</dbReference>
<dbReference type="InterPro" id="IPR039421">
    <property type="entry name" value="Type_1_exporter"/>
</dbReference>
<dbReference type="GO" id="GO:0005886">
    <property type="term" value="C:plasma membrane"/>
    <property type="evidence" value="ECO:0007669"/>
    <property type="project" value="UniProtKB-SubCell"/>
</dbReference>
<dbReference type="Gene3D" id="1.20.1560.10">
    <property type="entry name" value="ABC transporter type 1, transmembrane domain"/>
    <property type="match status" value="1"/>
</dbReference>
<organism evidence="11 12">
    <name type="scientific">Asticcacaulis endophyticus</name>
    <dbReference type="NCBI Taxonomy" id="1395890"/>
    <lineage>
        <taxon>Bacteria</taxon>
        <taxon>Pseudomonadati</taxon>
        <taxon>Pseudomonadota</taxon>
        <taxon>Alphaproteobacteria</taxon>
        <taxon>Caulobacterales</taxon>
        <taxon>Caulobacteraceae</taxon>
        <taxon>Asticcacaulis</taxon>
    </lineage>
</organism>
<evidence type="ECO:0000256" key="2">
    <source>
        <dbReference type="ARBA" id="ARBA00022448"/>
    </source>
</evidence>
<keyword evidence="3 8" id="KW-0812">Transmembrane</keyword>
<dbReference type="SUPFAM" id="SSF52540">
    <property type="entry name" value="P-loop containing nucleoside triphosphate hydrolases"/>
    <property type="match status" value="1"/>
</dbReference>
<evidence type="ECO:0000256" key="4">
    <source>
        <dbReference type="ARBA" id="ARBA00022741"/>
    </source>
</evidence>
<dbReference type="SMART" id="SM00382">
    <property type="entry name" value="AAA"/>
    <property type="match status" value="1"/>
</dbReference>
<dbReference type="EMBL" id="BMZB01000006">
    <property type="protein sequence ID" value="GGZ43668.1"/>
    <property type="molecule type" value="Genomic_DNA"/>
</dbReference>
<evidence type="ECO:0000256" key="3">
    <source>
        <dbReference type="ARBA" id="ARBA00022692"/>
    </source>
</evidence>
<evidence type="ECO:0000313" key="12">
    <source>
        <dbReference type="Proteomes" id="UP000662572"/>
    </source>
</evidence>
<dbReference type="Pfam" id="PF00005">
    <property type="entry name" value="ABC_tran"/>
    <property type="match status" value="1"/>
</dbReference>
<feature type="transmembrane region" description="Helical" evidence="8">
    <location>
        <begin position="64"/>
        <end position="81"/>
    </location>
</feature>
<keyword evidence="12" id="KW-1185">Reference proteome</keyword>
<keyword evidence="5" id="KW-0067">ATP-binding</keyword>
<feature type="transmembrane region" description="Helical" evidence="8">
    <location>
        <begin position="143"/>
        <end position="163"/>
    </location>
</feature>
<proteinExistence type="predicted"/>
<dbReference type="PROSITE" id="PS50893">
    <property type="entry name" value="ABC_TRANSPORTER_2"/>
    <property type="match status" value="1"/>
</dbReference>
<feature type="domain" description="ABC transporter" evidence="9">
    <location>
        <begin position="344"/>
        <end position="578"/>
    </location>
</feature>
<dbReference type="InterPro" id="IPR036640">
    <property type="entry name" value="ABC1_TM_sf"/>
</dbReference>
<evidence type="ECO:0000256" key="8">
    <source>
        <dbReference type="SAM" id="Phobius"/>
    </source>
</evidence>
<dbReference type="PROSITE" id="PS00211">
    <property type="entry name" value="ABC_TRANSPORTER_1"/>
    <property type="match status" value="1"/>
</dbReference>
<comment type="caution">
    <text evidence="11">The sequence shown here is derived from an EMBL/GenBank/DDBJ whole genome shotgun (WGS) entry which is preliminary data.</text>
</comment>
<dbReference type="PROSITE" id="PS50929">
    <property type="entry name" value="ABC_TM1F"/>
    <property type="match status" value="1"/>
</dbReference>
<evidence type="ECO:0000256" key="6">
    <source>
        <dbReference type="ARBA" id="ARBA00022989"/>
    </source>
</evidence>
<feature type="transmembrane region" description="Helical" evidence="8">
    <location>
        <begin position="249"/>
        <end position="270"/>
    </location>
</feature>
<evidence type="ECO:0000256" key="5">
    <source>
        <dbReference type="ARBA" id="ARBA00022840"/>
    </source>
</evidence>
<evidence type="ECO:0000256" key="7">
    <source>
        <dbReference type="ARBA" id="ARBA00023136"/>
    </source>
</evidence>
<dbReference type="InterPro" id="IPR011527">
    <property type="entry name" value="ABC1_TM_dom"/>
</dbReference>
<dbReference type="FunFam" id="3.40.50.300:FF:000287">
    <property type="entry name" value="Multidrug ABC transporter ATP-binding protein"/>
    <property type="match status" value="1"/>
</dbReference>
<feature type="domain" description="ABC transmembrane type-1" evidence="10">
    <location>
        <begin position="17"/>
        <end position="310"/>
    </location>
</feature>
<dbReference type="InterPro" id="IPR003593">
    <property type="entry name" value="AAA+_ATPase"/>
</dbReference>
<evidence type="ECO:0000313" key="11">
    <source>
        <dbReference type="EMBL" id="GGZ43668.1"/>
    </source>
</evidence>
<keyword evidence="2" id="KW-0813">Transport</keyword>
<feature type="transmembrane region" description="Helical" evidence="8">
    <location>
        <begin position="169"/>
        <end position="186"/>
    </location>
</feature>
<dbReference type="CDD" id="cd18552">
    <property type="entry name" value="ABC_6TM_MsbA_like"/>
    <property type="match status" value="1"/>
</dbReference>
<reference evidence="11" key="1">
    <citation type="journal article" date="2014" name="Int. J. Syst. Evol. Microbiol.">
        <title>Complete genome sequence of Corynebacterium casei LMG S-19264T (=DSM 44701T), isolated from a smear-ripened cheese.</title>
        <authorList>
            <consortium name="US DOE Joint Genome Institute (JGI-PGF)"/>
            <person name="Walter F."/>
            <person name="Albersmeier A."/>
            <person name="Kalinowski J."/>
            <person name="Ruckert C."/>
        </authorList>
    </citation>
    <scope>NUCLEOTIDE SEQUENCE</scope>
    <source>
        <strain evidence="11">KCTC 32296</strain>
    </source>
</reference>
<comment type="subcellular location">
    <subcellularLocation>
        <location evidence="1">Cell membrane</location>
        <topology evidence="1">Multi-pass membrane protein</topology>
    </subcellularLocation>
</comment>
<keyword evidence="4" id="KW-0547">Nucleotide-binding</keyword>
<keyword evidence="7 8" id="KW-0472">Membrane</keyword>
<gene>
    <name evidence="11" type="ORF">GCM10011273_33130</name>
</gene>
<dbReference type="GO" id="GO:0016887">
    <property type="term" value="F:ATP hydrolysis activity"/>
    <property type="evidence" value="ECO:0007669"/>
    <property type="project" value="InterPro"/>
</dbReference>
<name>A0A918QDS9_9CAUL</name>
<dbReference type="PANTHER" id="PTHR43394:SF1">
    <property type="entry name" value="ATP-BINDING CASSETTE SUB-FAMILY B MEMBER 10, MITOCHONDRIAL"/>
    <property type="match status" value="1"/>
</dbReference>
<dbReference type="InterPro" id="IPR003439">
    <property type="entry name" value="ABC_transporter-like_ATP-bd"/>
</dbReference>
<protein>
    <submittedName>
        <fullName evidence="11">Multidrug ABC transporter permease</fullName>
    </submittedName>
</protein>